<evidence type="ECO:0000313" key="3">
    <source>
        <dbReference type="Proteomes" id="UP000230750"/>
    </source>
</evidence>
<feature type="compositionally biased region" description="Basic and acidic residues" evidence="1">
    <location>
        <begin position="24"/>
        <end position="37"/>
    </location>
</feature>
<dbReference type="AlphaFoldDB" id="A0A2G8LGX6"/>
<gene>
    <name evidence="2" type="ORF">BSL78_03579</name>
</gene>
<sequence length="251" mass="28387">MGTKLQAETSNQASKDANARKAPFKWEAKVETTRRPSLENVSTDSEVSRSSPVPRKKLTASASKVETVTLPKTSPTRSEKGRLRDLPKSSSFDRQRLLKKDTSVSSTDDDSSSTFENIFESKTKAEKRKRSIGPGGCERIKGLESQNKRGRQRKLKPVEIEEEVISREVVTRELESREVKEKTETVKADIGLEKDVLKNKENKDEKATEEISEKENHSEVDLTKQPIVVKAEEEEEGKDLARDDEDVKREE</sequence>
<feature type="compositionally biased region" description="Polar residues" evidence="1">
    <location>
        <begin position="1"/>
        <end position="15"/>
    </location>
</feature>
<reference evidence="2 3" key="1">
    <citation type="journal article" date="2017" name="PLoS Biol.">
        <title>The sea cucumber genome provides insights into morphological evolution and visceral regeneration.</title>
        <authorList>
            <person name="Zhang X."/>
            <person name="Sun L."/>
            <person name="Yuan J."/>
            <person name="Sun Y."/>
            <person name="Gao Y."/>
            <person name="Zhang L."/>
            <person name="Li S."/>
            <person name="Dai H."/>
            <person name="Hamel J.F."/>
            <person name="Liu C."/>
            <person name="Yu Y."/>
            <person name="Liu S."/>
            <person name="Lin W."/>
            <person name="Guo K."/>
            <person name="Jin S."/>
            <person name="Xu P."/>
            <person name="Storey K.B."/>
            <person name="Huan P."/>
            <person name="Zhang T."/>
            <person name="Zhou Y."/>
            <person name="Zhang J."/>
            <person name="Lin C."/>
            <person name="Li X."/>
            <person name="Xing L."/>
            <person name="Huo D."/>
            <person name="Sun M."/>
            <person name="Wang L."/>
            <person name="Mercier A."/>
            <person name="Li F."/>
            <person name="Yang H."/>
            <person name="Xiang J."/>
        </authorList>
    </citation>
    <scope>NUCLEOTIDE SEQUENCE [LARGE SCALE GENOMIC DNA]</scope>
    <source>
        <strain evidence="2">Shaxun</strain>
        <tissue evidence="2">Muscle</tissue>
    </source>
</reference>
<keyword evidence="3" id="KW-1185">Reference proteome</keyword>
<feature type="compositionally biased region" description="Basic and acidic residues" evidence="1">
    <location>
        <begin position="77"/>
        <end position="102"/>
    </location>
</feature>
<feature type="compositionally biased region" description="Polar residues" evidence="1">
    <location>
        <begin position="39"/>
        <end position="51"/>
    </location>
</feature>
<feature type="compositionally biased region" description="Polar residues" evidence="1">
    <location>
        <begin position="60"/>
        <end position="76"/>
    </location>
</feature>
<feature type="compositionally biased region" description="Basic and acidic residues" evidence="1">
    <location>
        <begin position="238"/>
        <end position="251"/>
    </location>
</feature>
<comment type="caution">
    <text evidence="2">The sequence shown here is derived from an EMBL/GenBank/DDBJ whole genome shotgun (WGS) entry which is preliminary data.</text>
</comment>
<name>A0A2G8LGX6_STIJA</name>
<dbReference type="EMBL" id="MRZV01000081">
    <property type="protein sequence ID" value="PIK59507.1"/>
    <property type="molecule type" value="Genomic_DNA"/>
</dbReference>
<protein>
    <submittedName>
        <fullName evidence="2">Uncharacterized protein</fullName>
    </submittedName>
</protein>
<proteinExistence type="predicted"/>
<dbReference type="Proteomes" id="UP000230750">
    <property type="component" value="Unassembled WGS sequence"/>
</dbReference>
<feature type="region of interest" description="Disordered" evidence="1">
    <location>
        <begin position="1"/>
        <end position="155"/>
    </location>
</feature>
<feature type="region of interest" description="Disordered" evidence="1">
    <location>
        <begin position="200"/>
        <end position="251"/>
    </location>
</feature>
<organism evidence="2 3">
    <name type="scientific">Stichopus japonicus</name>
    <name type="common">Sea cucumber</name>
    <dbReference type="NCBI Taxonomy" id="307972"/>
    <lineage>
        <taxon>Eukaryota</taxon>
        <taxon>Metazoa</taxon>
        <taxon>Echinodermata</taxon>
        <taxon>Eleutherozoa</taxon>
        <taxon>Echinozoa</taxon>
        <taxon>Holothuroidea</taxon>
        <taxon>Aspidochirotacea</taxon>
        <taxon>Aspidochirotida</taxon>
        <taxon>Stichopodidae</taxon>
        <taxon>Apostichopus</taxon>
    </lineage>
</organism>
<evidence type="ECO:0000256" key="1">
    <source>
        <dbReference type="SAM" id="MobiDB-lite"/>
    </source>
</evidence>
<accession>A0A2G8LGX6</accession>
<feature type="compositionally biased region" description="Basic and acidic residues" evidence="1">
    <location>
        <begin position="200"/>
        <end position="222"/>
    </location>
</feature>
<evidence type="ECO:0000313" key="2">
    <source>
        <dbReference type="EMBL" id="PIK59507.1"/>
    </source>
</evidence>